<keyword evidence="3" id="KW-0723">Serine/threonine-protein kinase</keyword>
<dbReference type="InterPro" id="IPR000719">
    <property type="entry name" value="Prot_kinase_dom"/>
</dbReference>
<evidence type="ECO:0000256" key="10">
    <source>
        <dbReference type="ARBA" id="ARBA00048679"/>
    </source>
</evidence>
<evidence type="ECO:0000256" key="6">
    <source>
        <dbReference type="ARBA" id="ARBA00022741"/>
    </source>
</evidence>
<dbReference type="PANTHER" id="PTHR12209:SF0">
    <property type="entry name" value="EKC_KEOPS COMPLEX SUBUNIT TP53RK"/>
    <property type="match status" value="1"/>
</dbReference>
<feature type="domain" description="Protein kinase" evidence="11">
    <location>
        <begin position="12"/>
        <end position="239"/>
    </location>
</feature>
<dbReference type="EMBL" id="BDSP01000022">
    <property type="protein sequence ID" value="GAX10771.1"/>
    <property type="molecule type" value="Genomic_DNA"/>
</dbReference>
<evidence type="ECO:0000313" key="13">
    <source>
        <dbReference type="Proteomes" id="UP000198406"/>
    </source>
</evidence>
<keyword evidence="6" id="KW-0547">Nucleotide-binding</keyword>
<dbReference type="SUPFAM" id="SSF56112">
    <property type="entry name" value="Protein kinase-like (PK-like)"/>
    <property type="match status" value="1"/>
</dbReference>
<dbReference type="InterPro" id="IPR011009">
    <property type="entry name" value="Kinase-like_dom_sf"/>
</dbReference>
<accession>A0A1Z5JAI8</accession>
<dbReference type="GO" id="GO:0005634">
    <property type="term" value="C:nucleus"/>
    <property type="evidence" value="ECO:0007669"/>
    <property type="project" value="TreeGrafter"/>
</dbReference>
<comment type="catalytic activity">
    <reaction evidence="9">
        <text>L-threonyl-[protein] + ATP = O-phospho-L-threonyl-[protein] + ADP + H(+)</text>
        <dbReference type="Rhea" id="RHEA:46608"/>
        <dbReference type="Rhea" id="RHEA-COMP:11060"/>
        <dbReference type="Rhea" id="RHEA-COMP:11605"/>
        <dbReference type="ChEBI" id="CHEBI:15378"/>
        <dbReference type="ChEBI" id="CHEBI:30013"/>
        <dbReference type="ChEBI" id="CHEBI:30616"/>
        <dbReference type="ChEBI" id="CHEBI:61977"/>
        <dbReference type="ChEBI" id="CHEBI:456216"/>
        <dbReference type="EC" id="2.7.11.1"/>
    </reaction>
</comment>
<comment type="catalytic activity">
    <reaction evidence="10">
        <text>L-seryl-[protein] + ATP = O-phospho-L-seryl-[protein] + ADP + H(+)</text>
        <dbReference type="Rhea" id="RHEA:17989"/>
        <dbReference type="Rhea" id="RHEA-COMP:9863"/>
        <dbReference type="Rhea" id="RHEA-COMP:11604"/>
        <dbReference type="ChEBI" id="CHEBI:15378"/>
        <dbReference type="ChEBI" id="CHEBI:29999"/>
        <dbReference type="ChEBI" id="CHEBI:30616"/>
        <dbReference type="ChEBI" id="CHEBI:83421"/>
        <dbReference type="ChEBI" id="CHEBI:456216"/>
        <dbReference type="EC" id="2.7.11.1"/>
    </reaction>
</comment>
<proteinExistence type="inferred from homology"/>
<keyword evidence="4 12" id="KW-0808">Transferase</keyword>
<evidence type="ECO:0000256" key="9">
    <source>
        <dbReference type="ARBA" id="ARBA00047899"/>
    </source>
</evidence>
<dbReference type="GO" id="GO:0004674">
    <property type="term" value="F:protein serine/threonine kinase activity"/>
    <property type="evidence" value="ECO:0007669"/>
    <property type="project" value="UniProtKB-KW"/>
</dbReference>
<gene>
    <name evidence="12" type="ORF">FisN_14Lh298</name>
</gene>
<dbReference type="AlphaFoldDB" id="A0A1Z5JAI8"/>
<evidence type="ECO:0000313" key="12">
    <source>
        <dbReference type="EMBL" id="GAX10771.1"/>
    </source>
</evidence>
<keyword evidence="7 12" id="KW-0418">Kinase</keyword>
<evidence type="ECO:0000256" key="5">
    <source>
        <dbReference type="ARBA" id="ARBA00022694"/>
    </source>
</evidence>
<dbReference type="GO" id="GO:0008033">
    <property type="term" value="P:tRNA processing"/>
    <property type="evidence" value="ECO:0007669"/>
    <property type="project" value="UniProtKB-KW"/>
</dbReference>
<evidence type="ECO:0000256" key="7">
    <source>
        <dbReference type="ARBA" id="ARBA00022777"/>
    </source>
</evidence>
<dbReference type="GO" id="GO:0005829">
    <property type="term" value="C:cytosol"/>
    <property type="evidence" value="ECO:0007669"/>
    <property type="project" value="TreeGrafter"/>
</dbReference>
<comment type="similarity">
    <text evidence="1">Belongs to the protein kinase superfamily. BUD32 family.</text>
</comment>
<protein>
    <recommendedName>
        <fullName evidence="2">non-specific serine/threonine protein kinase</fullName>
        <ecNumber evidence="2">2.7.11.1</ecNumber>
    </recommendedName>
</protein>
<evidence type="ECO:0000256" key="1">
    <source>
        <dbReference type="ARBA" id="ARBA00010630"/>
    </source>
</evidence>
<dbReference type="Gene3D" id="3.30.200.20">
    <property type="entry name" value="Phosphorylase Kinase, domain 1"/>
    <property type="match status" value="1"/>
</dbReference>
<comment type="caution">
    <text evidence="12">The sequence shown here is derived from an EMBL/GenBank/DDBJ whole genome shotgun (WGS) entry which is preliminary data.</text>
</comment>
<dbReference type="InterPro" id="IPR022495">
    <property type="entry name" value="Bud32"/>
</dbReference>
<dbReference type="GO" id="GO:0005524">
    <property type="term" value="F:ATP binding"/>
    <property type="evidence" value="ECO:0007669"/>
    <property type="project" value="UniProtKB-KW"/>
</dbReference>
<dbReference type="PANTHER" id="PTHR12209">
    <property type="entry name" value="NON-SPECIFIC SERINE/THREONINE PROTEIN KINASE"/>
    <property type="match status" value="1"/>
</dbReference>
<dbReference type="OrthoDB" id="3399at2759"/>
<dbReference type="Gene3D" id="1.10.510.10">
    <property type="entry name" value="Transferase(Phosphotransferase) domain 1"/>
    <property type="match status" value="1"/>
</dbReference>
<evidence type="ECO:0000256" key="8">
    <source>
        <dbReference type="ARBA" id="ARBA00022840"/>
    </source>
</evidence>
<dbReference type="NCBIfam" id="TIGR03724">
    <property type="entry name" value="arch_bud32"/>
    <property type="match status" value="1"/>
</dbReference>
<dbReference type="GO" id="GO:0106310">
    <property type="term" value="F:protein serine kinase activity"/>
    <property type="evidence" value="ECO:0007669"/>
    <property type="project" value="RHEA"/>
</dbReference>
<dbReference type="FunCoup" id="A0A1Z5JAI8">
    <property type="interactions" value="315"/>
</dbReference>
<dbReference type="PROSITE" id="PS50011">
    <property type="entry name" value="PROTEIN_KINASE_DOM"/>
    <property type="match status" value="1"/>
</dbReference>
<evidence type="ECO:0000256" key="3">
    <source>
        <dbReference type="ARBA" id="ARBA00022527"/>
    </source>
</evidence>
<evidence type="ECO:0000256" key="2">
    <source>
        <dbReference type="ARBA" id="ARBA00012513"/>
    </source>
</evidence>
<dbReference type="InParanoid" id="A0A1Z5JAI8"/>
<sequence length="239" mass="26824">MTRTESEAFTVNSDWELVSQGAEAKLWKIPAGSLFDVPCIAKERFSKAYRHPALDEKLTKQRCRAESRILTKCMEKGIPVPRVLRTDAPVLYLEYIDAPTVREYLESDLLLALTNTAQNASQHDKLQQLALAFGQMVAALHNMGIVHGDLTTSNAMIRLPEMTLVAIDFGLAKNTTSTEERAVDLYVLERALSSTHPKLPDDFWTLLLTSYRAAAEKAEATLSRLEQVQIRGRKRECFG</sequence>
<keyword evidence="13" id="KW-1185">Reference proteome</keyword>
<dbReference type="Pfam" id="PF06293">
    <property type="entry name" value="Kdo"/>
    <property type="match status" value="1"/>
</dbReference>
<reference evidence="12 13" key="1">
    <citation type="journal article" date="2015" name="Plant Cell">
        <title>Oil accumulation by the oleaginous diatom Fistulifera solaris as revealed by the genome and transcriptome.</title>
        <authorList>
            <person name="Tanaka T."/>
            <person name="Maeda Y."/>
            <person name="Veluchamy A."/>
            <person name="Tanaka M."/>
            <person name="Abida H."/>
            <person name="Marechal E."/>
            <person name="Bowler C."/>
            <person name="Muto M."/>
            <person name="Sunaga Y."/>
            <person name="Tanaka M."/>
            <person name="Yoshino T."/>
            <person name="Taniguchi T."/>
            <person name="Fukuda Y."/>
            <person name="Nemoto M."/>
            <person name="Matsumoto M."/>
            <person name="Wong P.S."/>
            <person name="Aburatani S."/>
            <person name="Fujibuchi W."/>
        </authorList>
    </citation>
    <scope>NUCLEOTIDE SEQUENCE [LARGE SCALE GENOMIC DNA]</scope>
    <source>
        <strain evidence="12 13">JPCC DA0580</strain>
    </source>
</reference>
<dbReference type="EC" id="2.7.11.1" evidence="2"/>
<evidence type="ECO:0000256" key="4">
    <source>
        <dbReference type="ARBA" id="ARBA00022679"/>
    </source>
</evidence>
<name>A0A1Z5JAI8_FISSO</name>
<dbReference type="Proteomes" id="UP000198406">
    <property type="component" value="Unassembled WGS sequence"/>
</dbReference>
<keyword evidence="5" id="KW-0819">tRNA processing</keyword>
<dbReference type="GO" id="GO:0000408">
    <property type="term" value="C:EKC/KEOPS complex"/>
    <property type="evidence" value="ECO:0007669"/>
    <property type="project" value="TreeGrafter"/>
</dbReference>
<dbReference type="GO" id="GO:0070525">
    <property type="term" value="P:tRNA threonylcarbamoyladenosine metabolic process"/>
    <property type="evidence" value="ECO:0007669"/>
    <property type="project" value="TreeGrafter"/>
</dbReference>
<evidence type="ECO:0000259" key="11">
    <source>
        <dbReference type="PROSITE" id="PS50011"/>
    </source>
</evidence>
<organism evidence="12 13">
    <name type="scientific">Fistulifera solaris</name>
    <name type="common">Oleaginous diatom</name>
    <dbReference type="NCBI Taxonomy" id="1519565"/>
    <lineage>
        <taxon>Eukaryota</taxon>
        <taxon>Sar</taxon>
        <taxon>Stramenopiles</taxon>
        <taxon>Ochrophyta</taxon>
        <taxon>Bacillariophyta</taxon>
        <taxon>Bacillariophyceae</taxon>
        <taxon>Bacillariophycidae</taxon>
        <taxon>Naviculales</taxon>
        <taxon>Naviculaceae</taxon>
        <taxon>Fistulifera</taxon>
    </lineage>
</organism>
<keyword evidence="8" id="KW-0067">ATP-binding</keyword>